<proteinExistence type="predicted"/>
<dbReference type="EMBL" id="KL596622">
    <property type="protein sequence ID" value="KER33733.1"/>
    <property type="molecule type" value="Genomic_DNA"/>
</dbReference>
<dbReference type="GeneID" id="20314608"/>
<reference evidence="1 2" key="1">
    <citation type="submission" date="2013-11" db="EMBL/GenBank/DDBJ databases">
        <title>Opisthorchis viverrini - life in the bile duct.</title>
        <authorList>
            <person name="Young N.D."/>
            <person name="Nagarajan N."/>
            <person name="Lin S.J."/>
            <person name="Korhonen P.K."/>
            <person name="Jex A.R."/>
            <person name="Hall R.S."/>
            <person name="Safavi-Hemami H."/>
            <person name="Kaewkong W."/>
            <person name="Bertrand D."/>
            <person name="Gao S."/>
            <person name="Seet Q."/>
            <person name="Wongkham S."/>
            <person name="Teh B.T."/>
            <person name="Wongkham C."/>
            <person name="Intapan P.M."/>
            <person name="Maleewong W."/>
            <person name="Yang X."/>
            <person name="Hu M."/>
            <person name="Wang Z."/>
            <person name="Hofmann A."/>
            <person name="Sternberg P.W."/>
            <person name="Tan P."/>
            <person name="Wang J."/>
            <person name="Gasser R.B."/>
        </authorList>
    </citation>
    <scope>NUCLEOTIDE SEQUENCE [LARGE SCALE GENOMIC DNA]</scope>
</reference>
<protein>
    <submittedName>
        <fullName evidence="1">Uncharacterized protein</fullName>
    </submittedName>
</protein>
<accession>A0A075A205</accession>
<dbReference type="Proteomes" id="UP000054324">
    <property type="component" value="Unassembled WGS sequence"/>
</dbReference>
<dbReference type="KEGG" id="ovi:T265_00420"/>
<organism evidence="1 2">
    <name type="scientific">Opisthorchis viverrini</name>
    <name type="common">Southeast Asian liver fluke</name>
    <dbReference type="NCBI Taxonomy" id="6198"/>
    <lineage>
        <taxon>Eukaryota</taxon>
        <taxon>Metazoa</taxon>
        <taxon>Spiralia</taxon>
        <taxon>Lophotrochozoa</taxon>
        <taxon>Platyhelminthes</taxon>
        <taxon>Trematoda</taxon>
        <taxon>Digenea</taxon>
        <taxon>Opisthorchiida</taxon>
        <taxon>Opisthorchiata</taxon>
        <taxon>Opisthorchiidae</taxon>
        <taxon>Opisthorchis</taxon>
    </lineage>
</organism>
<sequence>MERKSEAVRHTGRLQLWKRHLDDKFIMAHKRSVEEGAFHVPSPIQDYSMVSEATLVIRRQSETMSHLIYRKTVVRTLQNTHISPPSVLEIGPDMPSKGVDLLALARGLQSGIMTPEQVLSLLDFHASRTFPYTGKLHPDAAVSRPIGCRSTESRSVGPTTPLSRLYTTKDEKVQRLVSPMGDGRIYTKMAKSQGSTTRLDLDRATYGRSSPLYDPLNGQFIPRPGQAHVKDAPPV</sequence>
<dbReference type="CTD" id="20314608"/>
<keyword evidence="2" id="KW-1185">Reference proteome</keyword>
<dbReference type="RefSeq" id="XP_009162457.1">
    <property type="nucleotide sequence ID" value="XM_009164193.1"/>
</dbReference>
<name>A0A075A205_OPIVI</name>
<evidence type="ECO:0000313" key="1">
    <source>
        <dbReference type="EMBL" id="KER33733.1"/>
    </source>
</evidence>
<gene>
    <name evidence="1" type="ORF">T265_00420</name>
</gene>
<dbReference type="AlphaFoldDB" id="A0A075A205"/>
<evidence type="ECO:0000313" key="2">
    <source>
        <dbReference type="Proteomes" id="UP000054324"/>
    </source>
</evidence>